<keyword evidence="2" id="KW-1185">Reference proteome</keyword>
<name>A0A202EC59_9EURY</name>
<dbReference type="Pfam" id="PF15892">
    <property type="entry name" value="BNR_4"/>
    <property type="match status" value="1"/>
</dbReference>
<gene>
    <name evidence="1" type="ORF">B2G88_03090</name>
</gene>
<comment type="caution">
    <text evidence="1">The sequence shown here is derived from an EMBL/GenBank/DDBJ whole genome shotgun (WGS) entry which is preliminary data.</text>
</comment>
<protein>
    <submittedName>
        <fullName evidence="1">Uncharacterized protein</fullName>
    </submittedName>
</protein>
<accession>A0A202EC59</accession>
<dbReference type="AlphaFoldDB" id="A0A202EC59"/>
<dbReference type="RefSeq" id="WP_087713938.1">
    <property type="nucleotide sequence ID" value="NZ_MWPH01000001.1"/>
</dbReference>
<proteinExistence type="predicted"/>
<reference evidence="1 2" key="1">
    <citation type="submission" date="2017-02" db="EMBL/GenBank/DDBJ databases">
        <title>Natronthermophilus aegyptiacus gen. nov.,sp. nov., an aerobic, extremely halophilic alkalithermophilic archaeon isolated from the athalassohaline Wadi An Natrun, Egypt.</title>
        <authorList>
            <person name="Zhao B."/>
        </authorList>
    </citation>
    <scope>NUCLEOTIDE SEQUENCE [LARGE SCALE GENOMIC DNA]</scope>
    <source>
        <strain evidence="1 2">CGMCC 1.3597</strain>
    </source>
</reference>
<dbReference type="EMBL" id="MWPH01000001">
    <property type="protein sequence ID" value="OVE85815.1"/>
    <property type="molecule type" value="Genomic_DNA"/>
</dbReference>
<evidence type="ECO:0000313" key="1">
    <source>
        <dbReference type="EMBL" id="OVE85815.1"/>
    </source>
</evidence>
<dbReference type="Proteomes" id="UP000196084">
    <property type="component" value="Unassembled WGS sequence"/>
</dbReference>
<dbReference type="OrthoDB" id="191228at2157"/>
<organism evidence="1 2">
    <name type="scientific">Natronolimnobius baerhuensis</name>
    <dbReference type="NCBI Taxonomy" id="253108"/>
    <lineage>
        <taxon>Archaea</taxon>
        <taxon>Methanobacteriati</taxon>
        <taxon>Methanobacteriota</taxon>
        <taxon>Stenosarchaea group</taxon>
        <taxon>Halobacteria</taxon>
        <taxon>Halobacteriales</taxon>
        <taxon>Natrialbaceae</taxon>
        <taxon>Natronolimnobius</taxon>
    </lineage>
</organism>
<evidence type="ECO:0000313" key="2">
    <source>
        <dbReference type="Proteomes" id="UP000196084"/>
    </source>
</evidence>
<sequence>MTTTVDLREQTSLEIADVWAGTPAPFDCYTHGDHQFVAFYDAERRLTVGSRTLESESWTLVRLPEDRRIEWDAHNSLVLAVDSAGHLHVSGNMHVHPLKYYRTTEPLAIDTLERVDEMVGTDEQQVTYPQFLRGPDDELVFTYRDGYSGGGNWLYNVYDASSREWERLLSEPLTYGGDAMNAYPHGPVVGPDGTYHVCWVWRDHGGAQTNHDLCYARSPDLREWETSQGEPLEVPIDINSGDLVDPVPPYGGMINNNTKIGFDSEDRVIISYHKFDHEGNTQLYNARAEANGWEIYQTTDWDYRWAFGGGGTIPFDIEFDPVEHENGRLTQTYEHVEYGTGKWVLEEETLTPTDWYSPWHTYPDDLREVTSDYPGMQVNWAEDSGDAPGETQYALRWETLEENRDRARADDPPATTLTLYAFDRQ</sequence>